<dbReference type="Proteomes" id="UP000287651">
    <property type="component" value="Unassembled WGS sequence"/>
</dbReference>
<evidence type="ECO:0000256" key="1">
    <source>
        <dbReference type="SAM" id="MobiDB-lite"/>
    </source>
</evidence>
<gene>
    <name evidence="2" type="ORF">B296_00031994</name>
</gene>
<accession>A0A426XKR1</accession>
<name>A0A426XKR1_ENSVE</name>
<reference evidence="2 3" key="1">
    <citation type="journal article" date="2014" name="Agronomy (Basel)">
        <title>A Draft Genome Sequence for Ensete ventricosum, the Drought-Tolerant Tree Against Hunger.</title>
        <authorList>
            <person name="Harrison J."/>
            <person name="Moore K.A."/>
            <person name="Paszkiewicz K."/>
            <person name="Jones T."/>
            <person name="Grant M."/>
            <person name="Ambacheew D."/>
            <person name="Muzemil S."/>
            <person name="Studholme D.J."/>
        </authorList>
    </citation>
    <scope>NUCLEOTIDE SEQUENCE [LARGE SCALE GENOMIC DNA]</scope>
</reference>
<dbReference type="EMBL" id="AMZH03019641">
    <property type="protein sequence ID" value="RRT40099.1"/>
    <property type="molecule type" value="Genomic_DNA"/>
</dbReference>
<comment type="caution">
    <text evidence="2">The sequence shown here is derived from an EMBL/GenBank/DDBJ whole genome shotgun (WGS) entry which is preliminary data.</text>
</comment>
<protein>
    <submittedName>
        <fullName evidence="2">Uncharacterized protein</fullName>
    </submittedName>
</protein>
<evidence type="ECO:0000313" key="3">
    <source>
        <dbReference type="Proteomes" id="UP000287651"/>
    </source>
</evidence>
<dbReference type="AlphaFoldDB" id="A0A426XKR1"/>
<sequence>MSLRLGRNEIVGQEEAATGRCNGCCGNRVRSKEPQGGAVVTVRRLAVVRVGSNSDAAMRRWGRMSGREHKTRDGDAVQGLQVVNESGDIGAAEAMGSADVATGGEEWLAVEIKEKSKAATDE</sequence>
<feature type="compositionally biased region" description="Basic and acidic residues" evidence="1">
    <location>
        <begin position="65"/>
        <end position="75"/>
    </location>
</feature>
<feature type="region of interest" description="Disordered" evidence="1">
    <location>
        <begin position="59"/>
        <end position="78"/>
    </location>
</feature>
<organism evidence="2 3">
    <name type="scientific">Ensete ventricosum</name>
    <name type="common">Abyssinian banana</name>
    <name type="synonym">Musa ensete</name>
    <dbReference type="NCBI Taxonomy" id="4639"/>
    <lineage>
        <taxon>Eukaryota</taxon>
        <taxon>Viridiplantae</taxon>
        <taxon>Streptophyta</taxon>
        <taxon>Embryophyta</taxon>
        <taxon>Tracheophyta</taxon>
        <taxon>Spermatophyta</taxon>
        <taxon>Magnoliopsida</taxon>
        <taxon>Liliopsida</taxon>
        <taxon>Zingiberales</taxon>
        <taxon>Musaceae</taxon>
        <taxon>Ensete</taxon>
    </lineage>
</organism>
<proteinExistence type="predicted"/>
<evidence type="ECO:0000313" key="2">
    <source>
        <dbReference type="EMBL" id="RRT40099.1"/>
    </source>
</evidence>